<feature type="signal peptide" evidence="2">
    <location>
        <begin position="1"/>
        <end position="26"/>
    </location>
</feature>
<evidence type="ECO:0000256" key="1">
    <source>
        <dbReference type="SAM" id="MobiDB-lite"/>
    </source>
</evidence>
<feature type="chain" id="PRO_5046798341" description="DUF4412 domain-containing protein" evidence="2">
    <location>
        <begin position="27"/>
        <end position="259"/>
    </location>
</feature>
<evidence type="ECO:0000313" key="3">
    <source>
        <dbReference type="EMBL" id="QSQ22420.1"/>
    </source>
</evidence>
<reference evidence="3 4" key="1">
    <citation type="submission" date="2021-02" db="EMBL/GenBank/DDBJ databases">
        <title>De Novo genome assembly of isolated myxobacteria.</title>
        <authorList>
            <person name="Stevens D.C."/>
        </authorList>
    </citation>
    <scope>NUCLEOTIDE SEQUENCE [LARGE SCALE GENOMIC DNA]</scope>
    <source>
        <strain evidence="4">SCPEA02</strain>
    </source>
</reference>
<evidence type="ECO:0008006" key="5">
    <source>
        <dbReference type="Google" id="ProtNLM"/>
    </source>
</evidence>
<keyword evidence="2" id="KW-0732">Signal</keyword>
<dbReference type="RefSeq" id="WP_206723997.1">
    <property type="nucleotide sequence ID" value="NZ_CP071090.1"/>
</dbReference>
<dbReference type="Proteomes" id="UP000662747">
    <property type="component" value="Chromosome"/>
</dbReference>
<feature type="region of interest" description="Disordered" evidence="1">
    <location>
        <begin position="214"/>
        <end position="234"/>
    </location>
</feature>
<organism evidence="3 4">
    <name type="scientific">Pyxidicoccus parkwayensis</name>
    <dbReference type="NCBI Taxonomy" id="2813578"/>
    <lineage>
        <taxon>Bacteria</taxon>
        <taxon>Pseudomonadati</taxon>
        <taxon>Myxococcota</taxon>
        <taxon>Myxococcia</taxon>
        <taxon>Myxococcales</taxon>
        <taxon>Cystobacterineae</taxon>
        <taxon>Myxococcaceae</taxon>
        <taxon>Pyxidicoccus</taxon>
    </lineage>
</organism>
<protein>
    <recommendedName>
        <fullName evidence="5">DUF4412 domain-containing protein</fullName>
    </recommendedName>
</protein>
<accession>A0ABX7NY97</accession>
<gene>
    <name evidence="3" type="ORF">JY651_46130</name>
</gene>
<proteinExistence type="predicted"/>
<name>A0ABX7NY97_9BACT</name>
<sequence length="259" mass="28049">MSPHSLRHRLSGLAVAVLLVAAPALADWSADATTKALPQPGQKAPPEMKGRVYGRKGMLRMDSQVPAPQGGKSPDLSMSVLFDFEKRTGTTLMHAQKLASVRNLDELPVKLPGSCMGKTQDYDACLVEQGYKKTGTEKVNGHPTNVYEGSVPGMDGKVTHQKVWRPTDLPEVPYVRAQSLTDRGQMEINLTNIQEGKQPDALFTVPADYRKVDGAAAAPPMGGLKPEDFQGKTPEQIQELIRQRMSQGAPQQQGGGQKP</sequence>
<evidence type="ECO:0000313" key="4">
    <source>
        <dbReference type="Proteomes" id="UP000662747"/>
    </source>
</evidence>
<dbReference type="EMBL" id="CP071090">
    <property type="protein sequence ID" value="QSQ22420.1"/>
    <property type="molecule type" value="Genomic_DNA"/>
</dbReference>
<evidence type="ECO:0000256" key="2">
    <source>
        <dbReference type="SAM" id="SignalP"/>
    </source>
</evidence>
<keyword evidence="4" id="KW-1185">Reference proteome</keyword>